<protein>
    <recommendedName>
        <fullName evidence="3">Transposase</fullName>
    </recommendedName>
</protein>
<evidence type="ECO:0008006" key="3">
    <source>
        <dbReference type="Google" id="ProtNLM"/>
    </source>
</evidence>
<dbReference type="Proteomes" id="UP001056291">
    <property type="component" value="Chromosome"/>
</dbReference>
<keyword evidence="2" id="KW-1185">Reference proteome</keyword>
<dbReference type="EMBL" id="CP098747">
    <property type="protein sequence ID" value="USG59740.1"/>
    <property type="molecule type" value="Genomic_DNA"/>
</dbReference>
<sequence>MADMIAGIPAIRYCRAQIKGCITLAGKWIRLGLVFGRVLALRVWNT</sequence>
<reference evidence="1" key="1">
    <citation type="submission" date="2022-06" db="EMBL/GenBank/DDBJ databases">
        <title>Sneathiella actinostolidae sp. nov., isolated from a sea anemonein the Western Pacific Ocean.</title>
        <authorList>
            <person name="Wei M.J."/>
        </authorList>
    </citation>
    <scope>NUCLEOTIDE SEQUENCE</scope>
    <source>
        <strain evidence="1">PHK-P5</strain>
    </source>
</reference>
<evidence type="ECO:0000313" key="2">
    <source>
        <dbReference type="Proteomes" id="UP001056291"/>
    </source>
</evidence>
<proteinExistence type="predicted"/>
<organism evidence="1 2">
    <name type="scientific">Sneathiella marina</name>
    <dbReference type="NCBI Taxonomy" id="2950108"/>
    <lineage>
        <taxon>Bacteria</taxon>
        <taxon>Pseudomonadati</taxon>
        <taxon>Pseudomonadota</taxon>
        <taxon>Alphaproteobacteria</taxon>
        <taxon>Sneathiellales</taxon>
        <taxon>Sneathiellaceae</taxon>
        <taxon>Sneathiella</taxon>
    </lineage>
</organism>
<accession>A0ABY4W1Y0</accession>
<dbReference type="RefSeq" id="WP_251932510.1">
    <property type="nucleotide sequence ID" value="NZ_CP098747.1"/>
</dbReference>
<gene>
    <name evidence="1" type="ORF">NBZ79_11185</name>
</gene>
<name>A0ABY4W1Y0_9PROT</name>
<evidence type="ECO:0000313" key="1">
    <source>
        <dbReference type="EMBL" id="USG59740.1"/>
    </source>
</evidence>